<keyword evidence="6 10" id="KW-1133">Transmembrane helix</keyword>
<proteinExistence type="inferred from homology"/>
<keyword evidence="7 10" id="KW-0443">Lipid metabolism</keyword>
<feature type="transmembrane region" description="Helical" evidence="10">
    <location>
        <begin position="28"/>
        <end position="49"/>
    </location>
</feature>
<comment type="subcellular location">
    <subcellularLocation>
        <location evidence="1">Membrane</location>
        <topology evidence="1">Multi-pass membrane protein</topology>
    </subcellularLocation>
</comment>
<protein>
    <recommendedName>
        <fullName evidence="10">Fatty acyl-CoA reductase</fullName>
        <ecNumber evidence="10">1.2.1.84</ecNumber>
    </recommendedName>
</protein>
<evidence type="ECO:0000256" key="10">
    <source>
        <dbReference type="RuleBase" id="RU363097"/>
    </source>
</evidence>
<keyword evidence="3 10" id="KW-0444">Lipid biosynthesis</keyword>
<dbReference type="GO" id="GO:0016020">
    <property type="term" value="C:membrane"/>
    <property type="evidence" value="ECO:0007669"/>
    <property type="project" value="UniProtKB-SubCell"/>
</dbReference>
<keyword evidence="10" id="KW-0560">Oxidoreductase</keyword>
<evidence type="ECO:0000256" key="3">
    <source>
        <dbReference type="ARBA" id="ARBA00022516"/>
    </source>
</evidence>
<feature type="region of interest" description="Disordered" evidence="11">
    <location>
        <begin position="1"/>
        <end position="22"/>
    </location>
</feature>
<feature type="domain" description="Fatty acyl-CoA reductase C-terminal" evidence="12">
    <location>
        <begin position="378"/>
        <end position="471"/>
    </location>
</feature>
<dbReference type="EC" id="1.2.1.84" evidence="10"/>
<evidence type="ECO:0000256" key="4">
    <source>
        <dbReference type="ARBA" id="ARBA00022692"/>
    </source>
</evidence>
<evidence type="ECO:0000313" key="14">
    <source>
        <dbReference type="EMBL" id="KAH0550043.1"/>
    </source>
</evidence>
<evidence type="ECO:0000256" key="9">
    <source>
        <dbReference type="ARBA" id="ARBA00052530"/>
    </source>
</evidence>
<evidence type="ECO:0000256" key="5">
    <source>
        <dbReference type="ARBA" id="ARBA00022857"/>
    </source>
</evidence>
<dbReference type="GO" id="GO:0080019">
    <property type="term" value="F:alcohol-forming very long-chain fatty acyl-CoA reductase activity"/>
    <property type="evidence" value="ECO:0007669"/>
    <property type="project" value="InterPro"/>
</dbReference>
<evidence type="ECO:0000256" key="1">
    <source>
        <dbReference type="ARBA" id="ARBA00004141"/>
    </source>
</evidence>
<dbReference type="AlphaFoldDB" id="A0AAV7IG32"/>
<dbReference type="Gene3D" id="3.40.50.720">
    <property type="entry name" value="NAD(P)-binding Rossmann-like Domain"/>
    <property type="match status" value="1"/>
</dbReference>
<evidence type="ECO:0000256" key="6">
    <source>
        <dbReference type="ARBA" id="ARBA00022989"/>
    </source>
</evidence>
<keyword evidence="4 10" id="KW-0812">Transmembrane</keyword>
<comment type="caution">
    <text evidence="14">The sequence shown here is derived from an EMBL/GenBank/DDBJ whole genome shotgun (WGS) entry which is preliminary data.</text>
</comment>
<dbReference type="InterPro" id="IPR036291">
    <property type="entry name" value="NAD(P)-bd_dom_sf"/>
</dbReference>
<dbReference type="InterPro" id="IPR033640">
    <property type="entry name" value="FAR_C"/>
</dbReference>
<dbReference type="Proteomes" id="UP000826195">
    <property type="component" value="Unassembled WGS sequence"/>
</dbReference>
<evidence type="ECO:0000256" key="2">
    <source>
        <dbReference type="ARBA" id="ARBA00005928"/>
    </source>
</evidence>
<comment type="similarity">
    <text evidence="2 10">Belongs to the fatty acyl-CoA reductase family.</text>
</comment>
<dbReference type="SUPFAM" id="SSF51735">
    <property type="entry name" value="NAD(P)-binding Rossmann-fold domains"/>
    <property type="match status" value="1"/>
</dbReference>
<dbReference type="InterPro" id="IPR026055">
    <property type="entry name" value="FAR"/>
</dbReference>
<organism evidence="14 15">
    <name type="scientific">Cotesia glomerata</name>
    <name type="common">Lepidopteran parasitic wasp</name>
    <name type="synonym">Apanteles glomeratus</name>
    <dbReference type="NCBI Taxonomy" id="32391"/>
    <lineage>
        <taxon>Eukaryota</taxon>
        <taxon>Metazoa</taxon>
        <taxon>Ecdysozoa</taxon>
        <taxon>Arthropoda</taxon>
        <taxon>Hexapoda</taxon>
        <taxon>Insecta</taxon>
        <taxon>Pterygota</taxon>
        <taxon>Neoptera</taxon>
        <taxon>Endopterygota</taxon>
        <taxon>Hymenoptera</taxon>
        <taxon>Apocrita</taxon>
        <taxon>Ichneumonoidea</taxon>
        <taxon>Braconidae</taxon>
        <taxon>Microgastrinae</taxon>
        <taxon>Cotesia</taxon>
    </lineage>
</organism>
<dbReference type="GO" id="GO:0005777">
    <property type="term" value="C:peroxisome"/>
    <property type="evidence" value="ECO:0007669"/>
    <property type="project" value="TreeGrafter"/>
</dbReference>
<sequence length="507" mass="57500">MGTSNTQRENDHKHNNEEANPGGTSIEAFFAASVILITGATGFLGKALLEKLLRSCPRISTIYVLIRPKKDLTMEERFQALLDSTVFDRIRRECPSAFSKIIPVMGDVSQPDLGLSEQDRLMLTQKVNIVFHGAATVRFNEPLKVAMTLNTRGTERVIELCTGMINLISFIHVSTAYSNPEQAEVDEIIYSTKIMPEIAINMCENLDDETLAILEEKLKGRHPNTYTLTKRLAELIILKKGTSLPVAIVRPSIVCAAYREPYPGWIDNTSGLTGLIVQISRGTLKSVYCKKNLKVDIIPVDFVVDTLVCAAWHNVMRRTNTIKIYNCVSGARNPITWGKFGYYLNKYAVESPTKLAVWYPGFNYTPSLLFHKISTVLFHHVPAFIIDIVLKFRGEKPMMLKLSKRFARIASTGYYFANNEWNFLSDNVNQLSECVKTVTDSSNFNVDIKTVDWSTYVHGYILGIRKYILKDELETLTQARNRLSKLYWFQRSMQALMALLLIKLILR</sequence>
<dbReference type="CDD" id="cd05236">
    <property type="entry name" value="FAR-N_SDR_e"/>
    <property type="match status" value="1"/>
</dbReference>
<evidence type="ECO:0000259" key="12">
    <source>
        <dbReference type="Pfam" id="PF03015"/>
    </source>
</evidence>
<dbReference type="FunFam" id="3.40.50.720:FF:000143">
    <property type="entry name" value="Fatty acyl-CoA reductase"/>
    <property type="match status" value="1"/>
</dbReference>
<dbReference type="EMBL" id="JAHXZJ010001864">
    <property type="protein sequence ID" value="KAH0550043.1"/>
    <property type="molecule type" value="Genomic_DNA"/>
</dbReference>
<dbReference type="Pfam" id="PF07993">
    <property type="entry name" value="NAD_binding_4"/>
    <property type="match status" value="1"/>
</dbReference>
<reference evidence="14 15" key="1">
    <citation type="journal article" date="2021" name="J. Hered.">
        <title>A chromosome-level genome assembly of the parasitoid wasp, Cotesia glomerata (Hymenoptera: Braconidae).</title>
        <authorList>
            <person name="Pinto B.J."/>
            <person name="Weis J.J."/>
            <person name="Gamble T."/>
            <person name="Ode P.J."/>
            <person name="Paul R."/>
            <person name="Zaspel J.M."/>
        </authorList>
    </citation>
    <scope>NUCLEOTIDE SEQUENCE [LARGE SCALE GENOMIC DNA]</scope>
    <source>
        <strain evidence="14">CgM1</strain>
    </source>
</reference>
<gene>
    <name evidence="14" type="ORF">KQX54_017065</name>
</gene>
<dbReference type="CDD" id="cd09071">
    <property type="entry name" value="FAR_C"/>
    <property type="match status" value="1"/>
</dbReference>
<dbReference type="GO" id="GO:0035336">
    <property type="term" value="P:long-chain fatty-acyl-CoA metabolic process"/>
    <property type="evidence" value="ECO:0007669"/>
    <property type="project" value="TreeGrafter"/>
</dbReference>
<evidence type="ECO:0000256" key="7">
    <source>
        <dbReference type="ARBA" id="ARBA00023098"/>
    </source>
</evidence>
<dbReference type="Pfam" id="PF03015">
    <property type="entry name" value="Sterile"/>
    <property type="match status" value="1"/>
</dbReference>
<keyword evidence="5 10" id="KW-0521">NADP</keyword>
<feature type="compositionally biased region" description="Basic and acidic residues" evidence="11">
    <location>
        <begin position="8"/>
        <end position="17"/>
    </location>
</feature>
<comment type="function">
    <text evidence="10">Catalyzes the reduction of fatty acyl-CoA to fatty alcohols.</text>
</comment>
<accession>A0AAV7IG32</accession>
<evidence type="ECO:0000256" key="11">
    <source>
        <dbReference type="SAM" id="MobiDB-lite"/>
    </source>
</evidence>
<dbReference type="PANTHER" id="PTHR11011:SF107">
    <property type="entry name" value="FATTY ACYL-COA REDUCTASE"/>
    <property type="match status" value="1"/>
</dbReference>
<dbReference type="PANTHER" id="PTHR11011">
    <property type="entry name" value="MALE STERILITY PROTEIN 2-RELATED"/>
    <property type="match status" value="1"/>
</dbReference>
<evidence type="ECO:0000313" key="15">
    <source>
        <dbReference type="Proteomes" id="UP000826195"/>
    </source>
</evidence>
<dbReference type="GO" id="GO:0102965">
    <property type="term" value="F:alcohol-forming long-chain fatty acyl-CoA reductase activity"/>
    <property type="evidence" value="ECO:0007669"/>
    <property type="project" value="UniProtKB-EC"/>
</dbReference>
<dbReference type="InterPro" id="IPR013120">
    <property type="entry name" value="FAR_NAD-bd"/>
</dbReference>
<keyword evidence="8 10" id="KW-0472">Membrane</keyword>
<feature type="domain" description="Thioester reductase (TE)" evidence="13">
    <location>
        <begin position="37"/>
        <end position="306"/>
    </location>
</feature>
<name>A0AAV7IG32_COTGL</name>
<keyword evidence="15" id="KW-1185">Reference proteome</keyword>
<evidence type="ECO:0000259" key="13">
    <source>
        <dbReference type="Pfam" id="PF07993"/>
    </source>
</evidence>
<evidence type="ECO:0000256" key="8">
    <source>
        <dbReference type="ARBA" id="ARBA00023136"/>
    </source>
</evidence>
<comment type="catalytic activity">
    <reaction evidence="9 10">
        <text>a long-chain fatty acyl-CoA + 2 NADPH + 2 H(+) = a long-chain primary fatty alcohol + 2 NADP(+) + CoA</text>
        <dbReference type="Rhea" id="RHEA:52716"/>
        <dbReference type="ChEBI" id="CHEBI:15378"/>
        <dbReference type="ChEBI" id="CHEBI:57287"/>
        <dbReference type="ChEBI" id="CHEBI:57783"/>
        <dbReference type="ChEBI" id="CHEBI:58349"/>
        <dbReference type="ChEBI" id="CHEBI:77396"/>
        <dbReference type="ChEBI" id="CHEBI:83139"/>
        <dbReference type="EC" id="1.2.1.84"/>
    </reaction>
</comment>